<dbReference type="InterPro" id="IPR011838">
    <property type="entry name" value="Pullulan_Gpos"/>
</dbReference>
<dbReference type="Proteomes" id="UP000308186">
    <property type="component" value="Unassembled WGS sequence"/>
</dbReference>
<dbReference type="InterPro" id="IPR006047">
    <property type="entry name" value="GH13_cat_dom"/>
</dbReference>
<evidence type="ECO:0000256" key="3">
    <source>
        <dbReference type="ARBA" id="ARBA00022525"/>
    </source>
</evidence>
<dbReference type="GO" id="GO:0030246">
    <property type="term" value="F:carbohydrate binding"/>
    <property type="evidence" value="ECO:0007669"/>
    <property type="project" value="InterPro"/>
</dbReference>
<evidence type="ECO:0000256" key="1">
    <source>
        <dbReference type="ARBA" id="ARBA00008061"/>
    </source>
</evidence>
<dbReference type="Pfam" id="PF00128">
    <property type="entry name" value="Alpha-amylase"/>
    <property type="match status" value="1"/>
</dbReference>
<dbReference type="AlphaFoldDB" id="A0AAX2V2J4"/>
<dbReference type="InterPro" id="IPR019931">
    <property type="entry name" value="LPXTG_anchor"/>
</dbReference>
<dbReference type="Gene3D" id="2.60.40.1180">
    <property type="entry name" value="Golgi alpha-mannosidase II"/>
    <property type="match status" value="1"/>
</dbReference>
<dbReference type="Gene3D" id="2.60.40.1220">
    <property type="match status" value="1"/>
</dbReference>
<dbReference type="InterPro" id="IPR014756">
    <property type="entry name" value="Ig_E-set"/>
</dbReference>
<feature type="domain" description="Gram-positive cocci surface proteins LPxTG" evidence="14">
    <location>
        <begin position="1208"/>
        <end position="1239"/>
    </location>
</feature>
<dbReference type="InterPro" id="IPR005323">
    <property type="entry name" value="CBM41_pullulanase"/>
</dbReference>
<dbReference type="Pfam" id="PF00746">
    <property type="entry name" value="Gram_pos_anchor"/>
    <property type="match status" value="1"/>
</dbReference>
<keyword evidence="5 15" id="KW-0378">Hydrolase</keyword>
<dbReference type="EC" id="3.2.1.41" evidence="10"/>
<dbReference type="InterPro" id="IPR005877">
    <property type="entry name" value="YSIRK_signal_dom"/>
</dbReference>
<dbReference type="InterPro" id="IPR014755">
    <property type="entry name" value="Cu-Rt/internalin_Ig-like"/>
</dbReference>
<feature type="compositionally biased region" description="Low complexity" evidence="13">
    <location>
        <begin position="70"/>
        <end position="83"/>
    </location>
</feature>
<organism evidence="15 16">
    <name type="scientific">Streptococcus salivarius</name>
    <dbReference type="NCBI Taxonomy" id="1304"/>
    <lineage>
        <taxon>Bacteria</taxon>
        <taxon>Bacillati</taxon>
        <taxon>Bacillota</taxon>
        <taxon>Bacilli</taxon>
        <taxon>Lactobacillales</taxon>
        <taxon>Streptococcaceae</taxon>
        <taxon>Streptococcus</taxon>
    </lineage>
</organism>
<dbReference type="SMART" id="SM00642">
    <property type="entry name" value="Aamy"/>
    <property type="match status" value="1"/>
</dbReference>
<dbReference type="RefSeq" id="WP_139724296.1">
    <property type="nucleotide sequence ID" value="NZ_VDCW01000005.1"/>
</dbReference>
<dbReference type="CDD" id="cd02860">
    <property type="entry name" value="E_set_Pullulanase"/>
    <property type="match status" value="1"/>
</dbReference>
<keyword evidence="3" id="KW-0964">Secreted</keyword>
<dbReference type="InterPro" id="IPR013780">
    <property type="entry name" value="Glyco_hydro_b"/>
</dbReference>
<dbReference type="InterPro" id="IPR004193">
    <property type="entry name" value="Glyco_hydro_13_N"/>
</dbReference>
<protein>
    <recommendedName>
        <fullName evidence="10">pullulanase</fullName>
        <ecNumber evidence="10">3.2.1.41</ecNumber>
    </recommendedName>
    <alternativeName>
        <fullName evidence="11">Alpha-dextrin endo-1,6-alpha-glucosidase</fullName>
    </alternativeName>
    <alternativeName>
        <fullName evidence="12">Pullulan 6-glucanohydrolase</fullName>
    </alternativeName>
</protein>
<dbReference type="Pfam" id="PF18033">
    <property type="entry name" value="SpuA_C"/>
    <property type="match status" value="1"/>
</dbReference>
<keyword evidence="6" id="KW-0106">Calcium</keyword>
<dbReference type="Pfam" id="PF03714">
    <property type="entry name" value="PUD"/>
    <property type="match status" value="2"/>
</dbReference>
<dbReference type="GO" id="GO:0005975">
    <property type="term" value="P:carbohydrate metabolic process"/>
    <property type="evidence" value="ECO:0007669"/>
    <property type="project" value="InterPro"/>
</dbReference>
<evidence type="ECO:0000256" key="12">
    <source>
        <dbReference type="ARBA" id="ARBA00031076"/>
    </source>
</evidence>
<dbReference type="NCBIfam" id="TIGR01167">
    <property type="entry name" value="LPXTG_anchor"/>
    <property type="match status" value="1"/>
</dbReference>
<evidence type="ECO:0000256" key="5">
    <source>
        <dbReference type="ARBA" id="ARBA00022801"/>
    </source>
</evidence>
<dbReference type="SUPFAM" id="SSF49452">
    <property type="entry name" value="Starch-binding domain-like"/>
    <property type="match status" value="2"/>
</dbReference>
<evidence type="ECO:0000256" key="10">
    <source>
        <dbReference type="ARBA" id="ARBA00024062"/>
    </source>
</evidence>
<evidence type="ECO:0000256" key="7">
    <source>
        <dbReference type="ARBA" id="ARBA00023088"/>
    </source>
</evidence>
<dbReference type="GO" id="GO:0051060">
    <property type="term" value="F:pullulanase activity"/>
    <property type="evidence" value="ECO:0007669"/>
    <property type="project" value="UniProtKB-EC"/>
</dbReference>
<dbReference type="InterPro" id="IPR013783">
    <property type="entry name" value="Ig-like_fold"/>
</dbReference>
<keyword evidence="7" id="KW-0572">Peptidoglycan-anchor</keyword>
<dbReference type="Gene3D" id="2.60.40.1110">
    <property type="match status" value="2"/>
</dbReference>
<keyword evidence="2" id="KW-0134">Cell wall</keyword>
<evidence type="ECO:0000313" key="16">
    <source>
        <dbReference type="Proteomes" id="UP000308186"/>
    </source>
</evidence>
<gene>
    <name evidence="15" type="ORF">FBF48_05425</name>
</gene>
<dbReference type="Pfam" id="PF04650">
    <property type="entry name" value="YSIRK_signal"/>
    <property type="match status" value="1"/>
</dbReference>
<proteinExistence type="inferred from homology"/>
<comment type="catalytic activity">
    <reaction evidence="9">
        <text>Hydrolysis of (1-&gt;6)-alpha-D-glucosidic linkages in pullulan, amylopectin and glycogen, and in the alpha- and beta-limit dextrins of amylopectin and glycogen.</text>
        <dbReference type="EC" id="3.2.1.41"/>
    </reaction>
</comment>
<dbReference type="InterPro" id="IPR017853">
    <property type="entry name" value="GH"/>
</dbReference>
<sequence>MKRNTQANNGKVLRYSLRKYKLGLASVTIGAVFLSFTAVQGVKAEEAVSTPATSTQVEPADSSLFASNQVTETPTSSVTTETETGPKSSNTGLIQEENTVRHDTGKSDAVAENTSNNVTSDRTDISTLTNASEDPIAEGTIRLHFQELPSSDKSSLGLWTWDDVETPSSQKGAWPTGATSFASAKEDDYGVYLDVKLSAAPKKLSFLINNAAGTNLSGDKTVEILSPQMNEAWIDKDFQVYSYQPIPQDHVRINYFRTDGDYSNKSVWYWGDVKDAPSNWPDGVNFKLNGKYGAYLDIPLTEAAKSIGFLLLDESKTGDDVKIQPNDYKYSDLKKSRQLFVRDLDPTIYTNPYFVKDVRLTGAQQISPSQIDLSFSNLDEVTAEDILKDLKVTDKDGNSVTLKQLDLDAKLKKAKLTGDFAAENLPYKVTLGNDSFKTSESWQLKDALYSYDGELGARLEENGTKAHVTLWSPSADQVDIIVYDKNNQDKVLAEHALSKGPRGTWQADLIATDFGLENLTGYFYQYRIKRGDQSVIVLDPYAKSLAAWNSDDASKGPEHKIAKAAFVDPANYGPKDLDYAKIPNFKTREDAIIYEAHVRDFTSDKAISSELKHQFGTFAAFTERLDYLKDLGVTHIQLLPVLSYYFVNELQNSQRLDTYASSNSNYNWGYDPQNYFSLTGMYSENPSDPAKRIEEFKNLVAAIHNHGMGVILDVVYNHTAKTAIFEDLEPNYYHFMDADGTPRSSFGGGRLGTTHYMSRRVLVDSIAYLTKEYKVDGFRFDMMGDHDAESIKQAYHAARALNPNLIMLGEGWVTYAGDENSPVQPADQSWMKETDTVAVFSDDIRNTLKSGYPNEGTPAFITNGKRDINKVFDNIKAQPTNFEADSPGDVIQYIAAHDNLTLFDIIAQSIKKDPSKPENNAEIHRRLRLGNLMVLTAQGTPFIHSGQEYGRTKQFRDLAYRYPVSEDKVPNKAHLLVDEKGNPFDYPYFIHDSYDSSDAVNHFDWTKATDSQAFPENTKTRAFTKGLIALRKSTDAFNFKSKADVDARLTLLTVPGQDNVAQEDLVLGYQTVASNGDRYLVYVNADSKARQFDLSKITNGLSYLVLADGSQVNLSGISELSGVTINNHILTLDPLTATIIRLTNAQTPTEAVDQPSEKTGSFGGKDTEATKANVKASGKEDLVGDAELVNRDNGQAKTEASRQTDKQLPSTGEKTNRGLFLAGLLSILSLGFLRKRRTK</sequence>
<dbReference type="Gene3D" id="3.20.20.80">
    <property type="entry name" value="Glycosidases"/>
    <property type="match status" value="1"/>
</dbReference>
<reference evidence="15 16" key="1">
    <citation type="submission" date="2019-06" db="EMBL/GenBank/DDBJ databases">
        <title>Genome Announcement To Ensure Probiotic Safety of Streptococcus salivarius UBSS01.</title>
        <authorList>
            <person name="Sulthana A."/>
            <person name="Lakshmi S.G."/>
            <person name="Madempudi R.S."/>
        </authorList>
    </citation>
    <scope>NUCLEOTIDE SEQUENCE [LARGE SCALE GENOMIC DNA]</scope>
    <source>
        <strain evidence="15 16">UBSS01</strain>
    </source>
</reference>
<dbReference type="Gene3D" id="2.60.40.10">
    <property type="entry name" value="Immunoglobulins"/>
    <property type="match status" value="1"/>
</dbReference>
<evidence type="ECO:0000256" key="6">
    <source>
        <dbReference type="ARBA" id="ARBA00022837"/>
    </source>
</evidence>
<dbReference type="Pfam" id="PF02922">
    <property type="entry name" value="CBM_48"/>
    <property type="match status" value="1"/>
</dbReference>
<evidence type="ECO:0000256" key="8">
    <source>
        <dbReference type="ARBA" id="ARBA00023295"/>
    </source>
</evidence>
<feature type="region of interest" description="Disordered" evidence="13">
    <location>
        <begin position="49"/>
        <end position="92"/>
    </location>
</feature>
<evidence type="ECO:0000313" key="15">
    <source>
        <dbReference type="EMBL" id="TNF67689.1"/>
    </source>
</evidence>
<evidence type="ECO:0000259" key="14">
    <source>
        <dbReference type="PROSITE" id="PS50847"/>
    </source>
</evidence>
<dbReference type="PANTHER" id="PTHR43002">
    <property type="entry name" value="GLYCOGEN DEBRANCHING ENZYME"/>
    <property type="match status" value="1"/>
</dbReference>
<feature type="region of interest" description="Disordered" evidence="13">
    <location>
        <begin position="1183"/>
        <end position="1214"/>
    </location>
</feature>
<name>A0AAX2V2J4_STRSL</name>
<evidence type="ECO:0000256" key="9">
    <source>
        <dbReference type="ARBA" id="ARBA00023965"/>
    </source>
</evidence>
<dbReference type="NCBIfam" id="TIGR02102">
    <property type="entry name" value="pullulan_Gpos"/>
    <property type="match status" value="1"/>
</dbReference>
<keyword evidence="4" id="KW-0732">Signal</keyword>
<evidence type="ECO:0000256" key="11">
    <source>
        <dbReference type="ARBA" id="ARBA00029618"/>
    </source>
</evidence>
<evidence type="ECO:0000256" key="2">
    <source>
        <dbReference type="ARBA" id="ARBA00022512"/>
    </source>
</evidence>
<comment type="similarity">
    <text evidence="1">Belongs to the glycosyl hydrolase 13 family.</text>
</comment>
<feature type="region of interest" description="Disordered" evidence="13">
    <location>
        <begin position="1147"/>
        <end position="1171"/>
    </location>
</feature>
<dbReference type="NCBIfam" id="TIGR01168">
    <property type="entry name" value="YSIRK_signal"/>
    <property type="match status" value="1"/>
</dbReference>
<dbReference type="InterPro" id="IPR013784">
    <property type="entry name" value="Carb-bd-like_fold"/>
</dbReference>
<dbReference type="SUPFAM" id="SSF51445">
    <property type="entry name" value="(Trans)glycosidases"/>
    <property type="match status" value="1"/>
</dbReference>
<evidence type="ECO:0000256" key="4">
    <source>
        <dbReference type="ARBA" id="ARBA00022729"/>
    </source>
</evidence>
<dbReference type="SUPFAM" id="SSF81296">
    <property type="entry name" value="E set domains"/>
    <property type="match status" value="1"/>
</dbReference>
<dbReference type="CDD" id="cd11341">
    <property type="entry name" value="AmyAc_Pullulanase_LD-like"/>
    <property type="match status" value="1"/>
</dbReference>
<accession>A0AAX2V2J4</accession>
<dbReference type="InterPro" id="IPR040806">
    <property type="entry name" value="SpuA_C"/>
</dbReference>
<dbReference type="EMBL" id="VDCW01000005">
    <property type="protein sequence ID" value="TNF67689.1"/>
    <property type="molecule type" value="Genomic_DNA"/>
</dbReference>
<dbReference type="CDD" id="cd10315">
    <property type="entry name" value="CBM41_pullulanase"/>
    <property type="match status" value="2"/>
</dbReference>
<evidence type="ECO:0000256" key="13">
    <source>
        <dbReference type="SAM" id="MobiDB-lite"/>
    </source>
</evidence>
<dbReference type="PROSITE" id="PS50847">
    <property type="entry name" value="GRAM_POS_ANCHORING"/>
    <property type="match status" value="1"/>
</dbReference>
<keyword evidence="8 15" id="KW-0326">Glycosidase</keyword>
<comment type="caution">
    <text evidence="15">The sequence shown here is derived from an EMBL/GenBank/DDBJ whole genome shotgun (WGS) entry which is preliminary data.</text>
</comment>